<dbReference type="Proteomes" id="UP000010802">
    <property type="component" value="Chromosome"/>
</dbReference>
<dbReference type="PANTHER" id="PTHR42714">
    <property type="entry name" value="TRNA MODIFICATION GTPASE GTPBP3"/>
    <property type="match status" value="1"/>
</dbReference>
<dbReference type="KEGG" id="tep:TepRe1_0226"/>
<dbReference type="SUPFAM" id="SSF52540">
    <property type="entry name" value="P-loop containing nucleoside triphosphate hydrolases"/>
    <property type="match status" value="1"/>
</dbReference>
<feature type="domain" description="G" evidence="3">
    <location>
        <begin position="12"/>
        <end position="126"/>
    </location>
</feature>
<dbReference type="HOGENOM" id="CLU_042017_0_0_9"/>
<dbReference type="CDD" id="cd00880">
    <property type="entry name" value="Era_like"/>
    <property type="match status" value="1"/>
</dbReference>
<feature type="domain" description="Hydrogen maturase F tetramerization" evidence="5">
    <location>
        <begin position="278"/>
        <end position="392"/>
    </location>
</feature>
<keyword evidence="1" id="KW-0547">Nucleotide-binding</keyword>
<dbReference type="RefSeq" id="WP_013777359.1">
    <property type="nucleotide sequence ID" value="NC_015519.1"/>
</dbReference>
<dbReference type="NCBIfam" id="TIGR03918">
    <property type="entry name" value="GTP_HydF"/>
    <property type="match status" value="1"/>
</dbReference>
<dbReference type="GO" id="GO:0005525">
    <property type="term" value="F:GTP binding"/>
    <property type="evidence" value="ECO:0007669"/>
    <property type="project" value="UniProtKB-KW"/>
</dbReference>
<dbReference type="PATRIC" id="fig|1209989.3.peg.263"/>
<evidence type="ECO:0000259" key="4">
    <source>
        <dbReference type="Pfam" id="PF18128"/>
    </source>
</evidence>
<evidence type="ECO:0000313" key="7">
    <source>
        <dbReference type="Proteomes" id="UP000010802"/>
    </source>
</evidence>
<dbReference type="GO" id="GO:0030488">
    <property type="term" value="P:tRNA methylation"/>
    <property type="evidence" value="ECO:0007669"/>
    <property type="project" value="TreeGrafter"/>
</dbReference>
<dbReference type="NCBIfam" id="TIGR00231">
    <property type="entry name" value="small_GTP"/>
    <property type="match status" value="1"/>
</dbReference>
<keyword evidence="2" id="KW-0342">GTP-binding</keyword>
<dbReference type="InterPro" id="IPR005225">
    <property type="entry name" value="Small_GTP-bd"/>
</dbReference>
<reference evidence="7" key="1">
    <citation type="journal article" date="2013" name="Genome Announc.">
        <title>First genome sequence of a syntrophic acetate-oxidizing bacterium, Tepidanaerobacter acetatoxydans strain Re1.</title>
        <authorList>
            <person name="Manzoor S."/>
            <person name="Bongcam-Rudloff E."/>
            <person name="Schnurer A."/>
            <person name="Muller B."/>
        </authorList>
    </citation>
    <scope>NUCLEOTIDE SEQUENCE [LARGE SCALE GENOMIC DNA]</scope>
    <source>
        <strain evidence="7">Re1</strain>
    </source>
</reference>
<dbReference type="GO" id="GO:0005737">
    <property type="term" value="C:cytoplasm"/>
    <property type="evidence" value="ECO:0007669"/>
    <property type="project" value="TreeGrafter"/>
</dbReference>
<name>F4LSX2_TEPAE</name>
<gene>
    <name evidence="6" type="ordered locus">TEPIRE1_0240</name>
</gene>
<sequence length="397" mass="44424">MNDTPRANRLHIGLFGRRNSGKSSLINAITGQEIALVSDFPGTTTDPVYKAMELLPIGPVVFIDTAGLDDVGDLGELRIKKTLEVMDKTDIALVVFSTENLDFSLEKRWCQELRSRNIPIIGVVNKIDKRDVDIKDLTKEFDFPFIKVSANKRENIGKLKEMIHQNAPMDFELSTLVGDIITPKSLVVLVTPQDIQAPKNRLILPQVQTIRDILDNNCMALVAKETELLDLLNCLNKKPALVITDSQVFHIVSKIVPEDIPLTSFSIIMSRYKGELSTLVRGAKAMDELKPNDRVLIEEACTHHPLENDIGRQKLPALLENKAGGKLQIEIKVGGDFPEDLTPYALILHCGACMLNRKQMLTRIIRAREQNVPITNYGMAFAHAQGILERTTRMFEP</sequence>
<dbReference type="InterPro" id="IPR040644">
    <property type="entry name" value="HydF_tetramer"/>
</dbReference>
<organism evidence="6 7">
    <name type="scientific">Tepidanaerobacter acetatoxydans (strain DSM 21804 / JCM 16047 / Re1)</name>
    <dbReference type="NCBI Taxonomy" id="1209989"/>
    <lineage>
        <taxon>Bacteria</taxon>
        <taxon>Bacillati</taxon>
        <taxon>Bacillota</taxon>
        <taxon>Clostridia</taxon>
        <taxon>Thermosediminibacterales</taxon>
        <taxon>Tepidanaerobacteraceae</taxon>
        <taxon>Tepidanaerobacter</taxon>
    </lineage>
</organism>
<protein>
    <submittedName>
        <fullName evidence="6">Small GTP-binding protein</fullName>
    </submittedName>
</protein>
<keyword evidence="7" id="KW-1185">Reference proteome</keyword>
<dbReference type="eggNOG" id="COG1160">
    <property type="taxonomic scope" value="Bacteria"/>
</dbReference>
<evidence type="ECO:0000259" key="3">
    <source>
        <dbReference type="Pfam" id="PF01926"/>
    </source>
</evidence>
<evidence type="ECO:0000256" key="2">
    <source>
        <dbReference type="ARBA" id="ARBA00023134"/>
    </source>
</evidence>
<dbReference type="Gene3D" id="3.40.50.300">
    <property type="entry name" value="P-loop containing nucleotide triphosphate hydrolases"/>
    <property type="match status" value="1"/>
</dbReference>
<dbReference type="Pfam" id="PF01926">
    <property type="entry name" value="MMR_HSR1"/>
    <property type="match status" value="1"/>
</dbReference>
<feature type="domain" description="Hydrogen maturase F dimerization" evidence="4">
    <location>
        <begin position="176"/>
        <end position="274"/>
    </location>
</feature>
<dbReference type="InterPro" id="IPR006073">
    <property type="entry name" value="GTP-bd"/>
</dbReference>
<proteinExistence type="predicted"/>
<evidence type="ECO:0000259" key="5">
    <source>
        <dbReference type="Pfam" id="PF18133"/>
    </source>
</evidence>
<dbReference type="STRING" id="1209989.TepRe1_0226"/>
<dbReference type="InterPro" id="IPR023873">
    <property type="entry name" value="FeFe-hyd_GTPase_HydF"/>
</dbReference>
<dbReference type="EMBL" id="HF563609">
    <property type="protein sequence ID" value="CCP24928.1"/>
    <property type="molecule type" value="Genomic_DNA"/>
</dbReference>
<dbReference type="KEGG" id="tae:TepiRe1_0240"/>
<evidence type="ECO:0000256" key="1">
    <source>
        <dbReference type="ARBA" id="ARBA00022741"/>
    </source>
</evidence>
<dbReference type="InterPro" id="IPR027417">
    <property type="entry name" value="P-loop_NTPase"/>
</dbReference>
<dbReference type="GO" id="GO:0002098">
    <property type="term" value="P:tRNA wobble uridine modification"/>
    <property type="evidence" value="ECO:0007669"/>
    <property type="project" value="TreeGrafter"/>
</dbReference>
<dbReference type="Pfam" id="PF18128">
    <property type="entry name" value="HydF_dimer"/>
    <property type="match status" value="1"/>
</dbReference>
<accession>F4LSX2</accession>
<evidence type="ECO:0000313" key="6">
    <source>
        <dbReference type="EMBL" id="CCP24928.1"/>
    </source>
</evidence>
<dbReference type="Gene3D" id="3.40.50.11410">
    <property type="match status" value="1"/>
</dbReference>
<dbReference type="OrthoDB" id="9811338at2"/>
<dbReference type="AlphaFoldDB" id="F4LSX2"/>
<dbReference type="PANTHER" id="PTHR42714:SF6">
    <property type="entry name" value="TRANSLATION INITIATION FACTOR IF-2"/>
    <property type="match status" value="1"/>
</dbReference>
<accession>L0RZ78</accession>
<dbReference type="Pfam" id="PF18133">
    <property type="entry name" value="HydF_tetramer"/>
    <property type="match status" value="1"/>
</dbReference>
<dbReference type="InterPro" id="IPR041606">
    <property type="entry name" value="HydF_dimer"/>
</dbReference>
<dbReference type="Gene3D" id="3.40.50.11420">
    <property type="match status" value="1"/>
</dbReference>